<dbReference type="InterPro" id="IPR010982">
    <property type="entry name" value="Lambda_DNA-bd_dom_sf"/>
</dbReference>
<evidence type="ECO:0000259" key="1">
    <source>
        <dbReference type="PROSITE" id="PS50943"/>
    </source>
</evidence>
<dbReference type="RefSeq" id="WP_130442265.1">
    <property type="nucleotide sequence ID" value="NZ_SHKR01000011.1"/>
</dbReference>
<dbReference type="Gene3D" id="3.30.450.180">
    <property type="match status" value="1"/>
</dbReference>
<evidence type="ECO:0000313" key="3">
    <source>
        <dbReference type="Proteomes" id="UP000292027"/>
    </source>
</evidence>
<dbReference type="GO" id="GO:0003677">
    <property type="term" value="F:DNA binding"/>
    <property type="evidence" value="ECO:0007669"/>
    <property type="project" value="InterPro"/>
</dbReference>
<dbReference type="InterPro" id="IPR041413">
    <property type="entry name" value="MLTR_LBD"/>
</dbReference>
<dbReference type="PANTHER" id="PTHR35010:SF2">
    <property type="entry name" value="BLL4672 PROTEIN"/>
    <property type="match status" value="1"/>
</dbReference>
<dbReference type="Gene3D" id="1.10.260.40">
    <property type="entry name" value="lambda repressor-like DNA-binding domains"/>
    <property type="match status" value="1"/>
</dbReference>
<dbReference type="EMBL" id="SHKR01000011">
    <property type="protein sequence ID" value="RZU19988.1"/>
    <property type="molecule type" value="Genomic_DNA"/>
</dbReference>
<feature type="domain" description="HTH cro/C1-type" evidence="1">
    <location>
        <begin position="28"/>
        <end position="79"/>
    </location>
</feature>
<keyword evidence="3" id="KW-1185">Reference proteome</keyword>
<dbReference type="AlphaFoldDB" id="A0A4Q7XA58"/>
<name>A0A4Q7XA58_9ACTN</name>
<dbReference type="OrthoDB" id="3212310at2"/>
<proteinExistence type="predicted"/>
<organism evidence="2 3">
    <name type="scientific">Kribbella rubisoli</name>
    <dbReference type="NCBI Taxonomy" id="3075929"/>
    <lineage>
        <taxon>Bacteria</taxon>
        <taxon>Bacillati</taxon>
        <taxon>Actinomycetota</taxon>
        <taxon>Actinomycetes</taxon>
        <taxon>Propionibacteriales</taxon>
        <taxon>Kribbellaceae</taxon>
        <taxon>Kribbella</taxon>
    </lineage>
</organism>
<dbReference type="Proteomes" id="UP000292027">
    <property type="component" value="Unassembled WGS sequence"/>
</dbReference>
<comment type="caution">
    <text evidence="2">The sequence shown here is derived from an EMBL/GenBank/DDBJ whole genome shotgun (WGS) entry which is preliminary data.</text>
</comment>
<reference evidence="2 3" key="1">
    <citation type="journal article" date="2015" name="Stand. Genomic Sci.">
        <title>Genomic Encyclopedia of Bacterial and Archaeal Type Strains, Phase III: the genomes of soil and plant-associated and newly described type strains.</title>
        <authorList>
            <person name="Whitman W.B."/>
            <person name="Woyke T."/>
            <person name="Klenk H.P."/>
            <person name="Zhou Y."/>
            <person name="Lilburn T.G."/>
            <person name="Beck B.J."/>
            <person name="De Vos P."/>
            <person name="Vandamme P."/>
            <person name="Eisen J.A."/>
            <person name="Garrity G."/>
            <person name="Hugenholtz P."/>
            <person name="Kyrpides N.C."/>
        </authorList>
    </citation>
    <scope>NUCLEOTIDE SEQUENCE [LARGE SCALE GENOMIC DNA]</scope>
    <source>
        <strain evidence="2 3">VKM Ac-2540</strain>
    </source>
</reference>
<dbReference type="SMART" id="SM00530">
    <property type="entry name" value="HTH_XRE"/>
    <property type="match status" value="1"/>
</dbReference>
<protein>
    <submittedName>
        <fullName evidence="2">Helix-turn-helix protein</fullName>
    </submittedName>
</protein>
<sequence>MAELGRTLHAWRDRVTPEQVGLPAGGKRRAPGLRREELAQLAGLSVDYIVRLEQGRSDSPSAQVLTALARALRLSDAERNHLFVLAGEVEPSPGRLSAYIPPGVQRIVDQLDGAPLCVCDAAWTIITWNPLFAAVIGDPSEWRGRDRNIIYRHFVSPGDRVVQTPEQQRDFRIAMVTDLRASLARYPHDAELRALIDELRARDEEFARLWDQPIVGFHRSERKTIRHPEVGEFTIDCDVLAVPGSDLRMVVYTAAPNTEAAEKLRLLSVIGLQTLI</sequence>
<accession>A0A4Q7XA58</accession>
<dbReference type="PANTHER" id="PTHR35010">
    <property type="entry name" value="BLL4672 PROTEIN-RELATED"/>
    <property type="match status" value="1"/>
</dbReference>
<dbReference type="CDD" id="cd00093">
    <property type="entry name" value="HTH_XRE"/>
    <property type="match status" value="1"/>
</dbReference>
<evidence type="ECO:0000313" key="2">
    <source>
        <dbReference type="EMBL" id="RZU19988.1"/>
    </source>
</evidence>
<dbReference type="Pfam" id="PF17765">
    <property type="entry name" value="MLTR_LBD"/>
    <property type="match status" value="1"/>
</dbReference>
<dbReference type="Pfam" id="PF13560">
    <property type="entry name" value="HTH_31"/>
    <property type="match status" value="1"/>
</dbReference>
<dbReference type="PROSITE" id="PS50943">
    <property type="entry name" value="HTH_CROC1"/>
    <property type="match status" value="1"/>
</dbReference>
<gene>
    <name evidence="2" type="ORF">EV645_2208</name>
</gene>
<dbReference type="SUPFAM" id="SSF47413">
    <property type="entry name" value="lambda repressor-like DNA-binding domains"/>
    <property type="match status" value="1"/>
</dbReference>
<dbReference type="InterPro" id="IPR001387">
    <property type="entry name" value="Cro/C1-type_HTH"/>
</dbReference>